<gene>
    <name evidence="2" type="ORF">ATI53_1003144</name>
</gene>
<sequence>MTSLWHGALIDAHVWHARSGRVGRQFRYDACYLALPLNGFEEGHLPITPDGAGIWSVRLRDHGARDGSAPSAFLRKVLAPLGLAHCEGTLVTMPRSPFYGFNPVSFWLARDGSGLRAVLAEVSSTFGEHHFYLCHHPDNRPIDRSDRISGRKVFHVSPFLPRDGHYVFRFDSGPGRFGAWVDWVGADGQTGLQTSLAGPARRLTPRVLSRAAQKHPFQAQKIMALIHWQAAKLALRGAKFRSRPRQMDQRSSEATDRVERDV</sequence>
<dbReference type="PANTHER" id="PTHR33973">
    <property type="entry name" value="OS07G0153300 PROTEIN"/>
    <property type="match status" value="1"/>
</dbReference>
<dbReference type="RefSeq" id="WP_111549711.1">
    <property type="nucleotide sequence ID" value="NZ_LIQE01000002.1"/>
</dbReference>
<comment type="caution">
    <text evidence="2">The sequence shown here is derived from an EMBL/GenBank/DDBJ whole genome shotgun (WGS) entry which is preliminary data.</text>
</comment>
<proteinExistence type="predicted"/>
<feature type="region of interest" description="Disordered" evidence="1">
    <location>
        <begin position="239"/>
        <end position="262"/>
    </location>
</feature>
<evidence type="ECO:0008006" key="4">
    <source>
        <dbReference type="Google" id="ProtNLM"/>
    </source>
</evidence>
<organism evidence="2 3">
    <name type="scientific">Salipiger aestuarii</name>
    <dbReference type="NCBI Taxonomy" id="568098"/>
    <lineage>
        <taxon>Bacteria</taxon>
        <taxon>Pseudomonadati</taxon>
        <taxon>Pseudomonadota</taxon>
        <taxon>Alphaproteobacteria</taxon>
        <taxon>Rhodobacterales</taxon>
        <taxon>Roseobacteraceae</taxon>
        <taxon>Salipiger</taxon>
    </lineage>
</organism>
<keyword evidence="3" id="KW-1185">Reference proteome</keyword>
<reference evidence="2 3" key="1">
    <citation type="submission" date="2018-06" db="EMBL/GenBank/DDBJ databases">
        <title>Genomic Encyclopedia of Archaeal and Bacterial Type Strains, Phase II (KMG-II): from individual species to whole genera.</title>
        <authorList>
            <person name="Goeker M."/>
        </authorList>
    </citation>
    <scope>NUCLEOTIDE SEQUENCE [LARGE SCALE GENOMIC DNA]</scope>
    <source>
        <strain evidence="2 3">DSM 22011</strain>
    </source>
</reference>
<evidence type="ECO:0000313" key="3">
    <source>
        <dbReference type="Proteomes" id="UP000249165"/>
    </source>
</evidence>
<evidence type="ECO:0000313" key="2">
    <source>
        <dbReference type="EMBL" id="RAK21988.1"/>
    </source>
</evidence>
<protein>
    <recommendedName>
        <fullName evidence="4">DUF1365 domain-containing protein</fullName>
    </recommendedName>
</protein>
<dbReference type="Pfam" id="PF07103">
    <property type="entry name" value="DUF1365"/>
    <property type="match status" value="1"/>
</dbReference>
<accession>A0A327YLX7</accession>
<dbReference type="InterPro" id="IPR010775">
    <property type="entry name" value="DUF1365"/>
</dbReference>
<dbReference type="OrthoDB" id="9778801at2"/>
<feature type="compositionally biased region" description="Basic and acidic residues" evidence="1">
    <location>
        <begin position="245"/>
        <end position="262"/>
    </location>
</feature>
<dbReference type="PANTHER" id="PTHR33973:SF4">
    <property type="entry name" value="OS07G0153300 PROTEIN"/>
    <property type="match status" value="1"/>
</dbReference>
<dbReference type="Proteomes" id="UP000249165">
    <property type="component" value="Unassembled WGS sequence"/>
</dbReference>
<dbReference type="AlphaFoldDB" id="A0A327YLX7"/>
<name>A0A327YLX7_9RHOB</name>
<dbReference type="EMBL" id="QLMG01000003">
    <property type="protein sequence ID" value="RAK21988.1"/>
    <property type="molecule type" value="Genomic_DNA"/>
</dbReference>
<evidence type="ECO:0000256" key="1">
    <source>
        <dbReference type="SAM" id="MobiDB-lite"/>
    </source>
</evidence>